<organism evidence="3 4">
    <name type="scientific">Rhynchospora pubera</name>
    <dbReference type="NCBI Taxonomy" id="906938"/>
    <lineage>
        <taxon>Eukaryota</taxon>
        <taxon>Viridiplantae</taxon>
        <taxon>Streptophyta</taxon>
        <taxon>Embryophyta</taxon>
        <taxon>Tracheophyta</taxon>
        <taxon>Spermatophyta</taxon>
        <taxon>Magnoliopsida</taxon>
        <taxon>Liliopsida</taxon>
        <taxon>Poales</taxon>
        <taxon>Cyperaceae</taxon>
        <taxon>Cyperoideae</taxon>
        <taxon>Rhynchosporeae</taxon>
        <taxon>Rhynchospora</taxon>
    </lineage>
</organism>
<dbReference type="EMBL" id="JAMFTS010000002">
    <property type="protein sequence ID" value="KAJ4800364.1"/>
    <property type="molecule type" value="Genomic_DNA"/>
</dbReference>
<keyword evidence="4" id="KW-1185">Reference proteome</keyword>
<feature type="domain" description="Glycosyl transferase CAP10" evidence="2">
    <location>
        <begin position="188"/>
        <end position="451"/>
    </location>
</feature>
<dbReference type="SMART" id="SM00672">
    <property type="entry name" value="CAP10"/>
    <property type="match status" value="1"/>
</dbReference>
<dbReference type="PANTHER" id="PTHR12203:SF99">
    <property type="entry name" value="OS04G0534100 PROTEIN"/>
    <property type="match status" value="1"/>
</dbReference>
<dbReference type="Pfam" id="PF05686">
    <property type="entry name" value="Glyco_transf_90"/>
    <property type="match status" value="1"/>
</dbReference>
<dbReference type="Proteomes" id="UP001140206">
    <property type="component" value="Chromosome 2"/>
</dbReference>
<accession>A0AAV8G8A4</accession>
<feature type="transmembrane region" description="Helical" evidence="1">
    <location>
        <begin position="21"/>
        <end position="43"/>
    </location>
</feature>
<dbReference type="AlphaFoldDB" id="A0AAV8G8A4"/>
<keyword evidence="1" id="KW-1133">Transmembrane helix</keyword>
<dbReference type="InterPro" id="IPR051091">
    <property type="entry name" value="O-Glucosyltr/Glycosyltrsf_90"/>
</dbReference>
<sequence length="530" mass="61551">MKVRYNVGKHLKKTCEAYSQTTSTVFLFFLTLLVGAFVCAQWMPVVPSHDMLTTIHSHTALPESVSANPRKPDPPSLPILLPISCSNTTNQTRHRIKCPAPPTLLPSSLPPPSSTCPSYFRWIHEDLRPWAKTGITLDMVERAKKTANFRLTIVNGRAYVQKYQRAFQTRDVFTVWGILQLLRYYPGKIPDLDLMFDCVDWPVVKADEYNWENAPSPPPLFRYCGDESTLDIVFPDWSFWGWVAFLCFFYWTFQNRAEINIKPWEALKREIDGGNKCVGWMNREPYAYWKGNPAVAKIRQELVQCNVSETHDWNARIYTQNWLKESQEGFKDSDLSKQCIHRYKIYIEGSAWSVSEKYILACDSMTLIVKPKYYDFYSRGLMPVQHYWPIRENDKCRSIKFAVDWGNSHKQKAQEIGKQASSYVQEMLKMENIYDYMFHLLTEYAKLLKYKPTVPPNATEICSESMACRAHGVEQKFMLDSVVHKPSDVGPCELPPPFSDVELKTIQTRRENSIKQVETWEENAWKTETG</sequence>
<dbReference type="PANTHER" id="PTHR12203">
    <property type="entry name" value="KDEL LYS-ASP-GLU-LEU CONTAINING - RELATED"/>
    <property type="match status" value="1"/>
</dbReference>
<evidence type="ECO:0000313" key="3">
    <source>
        <dbReference type="EMBL" id="KAJ4800364.1"/>
    </source>
</evidence>
<name>A0AAV8G8A4_9POAL</name>
<keyword evidence="1" id="KW-0812">Transmembrane</keyword>
<proteinExistence type="predicted"/>
<evidence type="ECO:0000259" key="2">
    <source>
        <dbReference type="SMART" id="SM00672"/>
    </source>
</evidence>
<keyword evidence="1" id="KW-0472">Membrane</keyword>
<reference evidence="3" key="1">
    <citation type="submission" date="2022-08" db="EMBL/GenBank/DDBJ databases">
        <authorList>
            <person name="Marques A."/>
        </authorList>
    </citation>
    <scope>NUCLEOTIDE SEQUENCE</scope>
    <source>
        <strain evidence="3">RhyPub2mFocal</strain>
        <tissue evidence="3">Leaves</tissue>
    </source>
</reference>
<comment type="caution">
    <text evidence="3">The sequence shown here is derived from an EMBL/GenBank/DDBJ whole genome shotgun (WGS) entry which is preliminary data.</text>
</comment>
<evidence type="ECO:0000256" key="1">
    <source>
        <dbReference type="SAM" id="Phobius"/>
    </source>
</evidence>
<gene>
    <name evidence="3" type="ORF">LUZ62_051610</name>
</gene>
<protein>
    <submittedName>
        <fullName evidence="3">O-glucosyltransferase rumi-like protein (DUF821)</fullName>
    </submittedName>
</protein>
<dbReference type="InterPro" id="IPR006598">
    <property type="entry name" value="CAP10"/>
</dbReference>
<evidence type="ECO:0000313" key="4">
    <source>
        <dbReference type="Proteomes" id="UP001140206"/>
    </source>
</evidence>